<reference evidence="2 3" key="1">
    <citation type="submission" date="2019-03" db="EMBL/GenBank/DDBJ databases">
        <title>An improved genome assembly of the fluke Schistosoma japonicum.</title>
        <authorList>
            <person name="Hu W."/>
            <person name="Luo F."/>
            <person name="Yin M."/>
            <person name="Mo X."/>
            <person name="Sun C."/>
            <person name="Wu Q."/>
            <person name="Zhu B."/>
            <person name="Xiang M."/>
            <person name="Wang J."/>
            <person name="Wang Y."/>
            <person name="Zhang T."/>
            <person name="Xu B."/>
            <person name="Zheng H."/>
            <person name="Feng Z."/>
        </authorList>
    </citation>
    <scope>NUCLEOTIDE SEQUENCE [LARGE SCALE GENOMIC DNA]</scope>
    <source>
        <strain evidence="2">HuSjv2</strain>
        <tissue evidence="2">Worms</tissue>
    </source>
</reference>
<name>A0A4Z2D0N0_SCHJA</name>
<organism evidence="2 3">
    <name type="scientific">Schistosoma japonicum</name>
    <name type="common">Blood fluke</name>
    <dbReference type="NCBI Taxonomy" id="6182"/>
    <lineage>
        <taxon>Eukaryota</taxon>
        <taxon>Metazoa</taxon>
        <taxon>Spiralia</taxon>
        <taxon>Lophotrochozoa</taxon>
        <taxon>Platyhelminthes</taxon>
        <taxon>Trematoda</taxon>
        <taxon>Digenea</taxon>
        <taxon>Strigeidida</taxon>
        <taxon>Schistosomatoidea</taxon>
        <taxon>Schistosomatidae</taxon>
        <taxon>Schistosoma</taxon>
    </lineage>
</organism>
<keyword evidence="1" id="KW-1133">Transmembrane helix</keyword>
<gene>
    <name evidence="2" type="ORF">EWB00_005771</name>
</gene>
<feature type="transmembrane region" description="Helical" evidence="1">
    <location>
        <begin position="20"/>
        <end position="44"/>
    </location>
</feature>
<dbReference type="AlphaFoldDB" id="A0A4Z2D0N0"/>
<keyword evidence="3" id="KW-1185">Reference proteome</keyword>
<comment type="caution">
    <text evidence="2">The sequence shown here is derived from an EMBL/GenBank/DDBJ whole genome shotgun (WGS) entry which is preliminary data.</text>
</comment>
<dbReference type="Proteomes" id="UP000311919">
    <property type="component" value="Unassembled WGS sequence"/>
</dbReference>
<evidence type="ECO:0000256" key="1">
    <source>
        <dbReference type="SAM" id="Phobius"/>
    </source>
</evidence>
<protein>
    <submittedName>
        <fullName evidence="2">Uncharacterized protein</fullName>
    </submittedName>
</protein>
<dbReference type="EMBL" id="SKCS01000377">
    <property type="protein sequence ID" value="TNN10062.1"/>
    <property type="molecule type" value="Genomic_DNA"/>
</dbReference>
<sequence length="62" mass="7170">MTYDVDPVDVQYQTLTTWNVAGAFIVTAVFTGISLFLLLVEYVWHKWGNNKDKDECKNNNDK</sequence>
<proteinExistence type="predicted"/>
<keyword evidence="1" id="KW-0472">Membrane</keyword>
<evidence type="ECO:0000313" key="2">
    <source>
        <dbReference type="EMBL" id="TNN10062.1"/>
    </source>
</evidence>
<keyword evidence="1" id="KW-0812">Transmembrane</keyword>
<accession>A0A4Z2D0N0</accession>
<evidence type="ECO:0000313" key="3">
    <source>
        <dbReference type="Proteomes" id="UP000311919"/>
    </source>
</evidence>